<dbReference type="Proteomes" id="UP000253094">
    <property type="component" value="Unassembled WGS sequence"/>
</dbReference>
<dbReference type="SUPFAM" id="SSF47413">
    <property type="entry name" value="lambda repressor-like DNA-binding domains"/>
    <property type="match status" value="1"/>
</dbReference>
<reference evidence="2 3" key="1">
    <citation type="submission" date="2018-06" db="EMBL/GenBank/DDBJ databases">
        <title>Sphaerisporangium craniellae sp. nov., isolated from a marine sponge in the South China Sea.</title>
        <authorList>
            <person name="Li L."/>
        </authorList>
    </citation>
    <scope>NUCLEOTIDE SEQUENCE [LARGE SCALE GENOMIC DNA]</scope>
    <source>
        <strain evidence="2 3">CCTCC AA 208026</strain>
    </source>
</reference>
<proteinExistence type="predicted"/>
<dbReference type="SMART" id="SM00530">
    <property type="entry name" value="HTH_XRE"/>
    <property type="match status" value="1"/>
</dbReference>
<dbReference type="RefSeq" id="WP_114033083.1">
    <property type="nucleotide sequence ID" value="NZ_QOIL01000026.1"/>
</dbReference>
<dbReference type="Gene3D" id="1.10.260.40">
    <property type="entry name" value="lambda repressor-like DNA-binding domains"/>
    <property type="match status" value="1"/>
</dbReference>
<evidence type="ECO:0000313" key="3">
    <source>
        <dbReference type="Proteomes" id="UP000253094"/>
    </source>
</evidence>
<dbReference type="OrthoDB" id="5177725at2"/>
<sequence length="284" mass="31847">MTDIDHSPTVRLRRLGLELRQLRKAAKMDIQDAADVLECSTSKISRLENGRTQRPDVHHVRKLCEAYGVSSETRINELVALAREAKQRGWWSSFSDILSGEYVGLEAAASSLRNWETSIIPGLLQTPAYAAEVIRAAGVRELRELERRVAVRMERQQLLLREKNPPQFWAVIDEAALLRPVGSSEVREEQLRKLVDTSPLQHVKLQVLPFSAGPHAGLGGPFVILDFPHAMDRSVVYIETPTDGIYLEEAEQLKSYNLLFQHVCASALSVDASIAYLSDLIDKL</sequence>
<dbReference type="InterPro" id="IPR001387">
    <property type="entry name" value="Cro/C1-type_HTH"/>
</dbReference>
<dbReference type="AlphaFoldDB" id="A0A367EZ06"/>
<dbReference type="InterPro" id="IPR010982">
    <property type="entry name" value="Lambda_DNA-bd_dom_sf"/>
</dbReference>
<dbReference type="Pfam" id="PF19054">
    <property type="entry name" value="DUF5753"/>
    <property type="match status" value="1"/>
</dbReference>
<protein>
    <submittedName>
        <fullName evidence="2">XRE family transcriptional regulator</fullName>
    </submittedName>
</protein>
<dbReference type="PROSITE" id="PS50943">
    <property type="entry name" value="HTH_CROC1"/>
    <property type="match status" value="1"/>
</dbReference>
<keyword evidence="3" id="KW-1185">Reference proteome</keyword>
<dbReference type="EMBL" id="QOIL01000026">
    <property type="protein sequence ID" value="RCG23378.1"/>
    <property type="molecule type" value="Genomic_DNA"/>
</dbReference>
<accession>A0A367EZ06</accession>
<evidence type="ECO:0000313" key="2">
    <source>
        <dbReference type="EMBL" id="RCG23378.1"/>
    </source>
</evidence>
<feature type="domain" description="HTH cro/C1-type" evidence="1">
    <location>
        <begin position="19"/>
        <end position="74"/>
    </location>
</feature>
<name>A0A367EZ06_9ACTN</name>
<comment type="caution">
    <text evidence="2">The sequence shown here is derived from an EMBL/GenBank/DDBJ whole genome shotgun (WGS) entry which is preliminary data.</text>
</comment>
<dbReference type="GO" id="GO:0003677">
    <property type="term" value="F:DNA binding"/>
    <property type="evidence" value="ECO:0007669"/>
    <property type="project" value="InterPro"/>
</dbReference>
<evidence type="ECO:0000259" key="1">
    <source>
        <dbReference type="PROSITE" id="PS50943"/>
    </source>
</evidence>
<dbReference type="Pfam" id="PF13560">
    <property type="entry name" value="HTH_31"/>
    <property type="match status" value="1"/>
</dbReference>
<dbReference type="CDD" id="cd00093">
    <property type="entry name" value="HTH_XRE"/>
    <property type="match status" value="1"/>
</dbReference>
<organism evidence="2 3">
    <name type="scientific">Sphaerisporangium album</name>
    <dbReference type="NCBI Taxonomy" id="509200"/>
    <lineage>
        <taxon>Bacteria</taxon>
        <taxon>Bacillati</taxon>
        <taxon>Actinomycetota</taxon>
        <taxon>Actinomycetes</taxon>
        <taxon>Streptosporangiales</taxon>
        <taxon>Streptosporangiaceae</taxon>
        <taxon>Sphaerisporangium</taxon>
    </lineage>
</organism>
<gene>
    <name evidence="2" type="ORF">DQ384_33975</name>
</gene>
<dbReference type="InterPro" id="IPR043917">
    <property type="entry name" value="DUF5753"/>
</dbReference>